<dbReference type="Gene3D" id="3.60.15.10">
    <property type="entry name" value="Ribonuclease Z/Hydroxyacylglutathione hydrolase-like"/>
    <property type="match status" value="1"/>
</dbReference>
<reference evidence="2 3" key="1">
    <citation type="submission" date="2022-06" db="EMBL/GenBank/DDBJ databases">
        <title>Paraconexibacter antarcticus.</title>
        <authorList>
            <person name="Kim C.S."/>
        </authorList>
    </citation>
    <scope>NUCLEOTIDE SEQUENCE [LARGE SCALE GENOMIC DNA]</scope>
    <source>
        <strain evidence="2 3">02-257</strain>
    </source>
</reference>
<evidence type="ECO:0000313" key="2">
    <source>
        <dbReference type="EMBL" id="UTI64231.1"/>
    </source>
</evidence>
<evidence type="ECO:0000313" key="3">
    <source>
        <dbReference type="Proteomes" id="UP001056035"/>
    </source>
</evidence>
<dbReference type="InterPro" id="IPR050855">
    <property type="entry name" value="NDM-1-like"/>
</dbReference>
<feature type="domain" description="Metallo-beta-lactamase" evidence="1">
    <location>
        <begin position="37"/>
        <end position="127"/>
    </location>
</feature>
<gene>
    <name evidence="2" type="ORF">NBH00_23190</name>
</gene>
<organism evidence="2 3">
    <name type="scientific">Paraconexibacter antarcticus</name>
    <dbReference type="NCBI Taxonomy" id="2949664"/>
    <lineage>
        <taxon>Bacteria</taxon>
        <taxon>Bacillati</taxon>
        <taxon>Actinomycetota</taxon>
        <taxon>Thermoleophilia</taxon>
        <taxon>Solirubrobacterales</taxon>
        <taxon>Paraconexibacteraceae</taxon>
        <taxon>Paraconexibacter</taxon>
    </lineage>
</organism>
<protein>
    <submittedName>
        <fullName evidence="2">MBL fold metallo-hydrolase</fullName>
    </submittedName>
</protein>
<keyword evidence="3" id="KW-1185">Reference proteome</keyword>
<dbReference type="PANTHER" id="PTHR42951:SF17">
    <property type="entry name" value="METALLO-BETA-LACTAMASE DOMAIN-CONTAINING PROTEIN"/>
    <property type="match status" value="1"/>
</dbReference>
<dbReference type="InterPro" id="IPR036866">
    <property type="entry name" value="RibonucZ/Hydroxyglut_hydro"/>
</dbReference>
<sequence>MPVWAGAGDVEAIESGRPEATGVLAPAMRMMGNFTGVKVDRVLTEGDVVGPGFTVLETPGRTPGHIALWREEDRVLLCGDVFFNVNMKTTRAGLREPPKVQTIDVAANRESARRLAALEPQVVGFGHGPVLRDDAAGRLRAFAARHA</sequence>
<dbReference type="Pfam" id="PF00753">
    <property type="entry name" value="Lactamase_B"/>
    <property type="match status" value="1"/>
</dbReference>
<evidence type="ECO:0000259" key="1">
    <source>
        <dbReference type="Pfam" id="PF00753"/>
    </source>
</evidence>
<proteinExistence type="predicted"/>
<dbReference type="PANTHER" id="PTHR42951">
    <property type="entry name" value="METALLO-BETA-LACTAMASE DOMAIN-CONTAINING"/>
    <property type="match status" value="1"/>
</dbReference>
<dbReference type="SUPFAM" id="SSF56281">
    <property type="entry name" value="Metallo-hydrolase/oxidoreductase"/>
    <property type="match status" value="1"/>
</dbReference>
<dbReference type="EMBL" id="CP098502">
    <property type="protein sequence ID" value="UTI64231.1"/>
    <property type="molecule type" value="Genomic_DNA"/>
</dbReference>
<dbReference type="Proteomes" id="UP001056035">
    <property type="component" value="Chromosome"/>
</dbReference>
<dbReference type="RefSeq" id="WP_254570942.1">
    <property type="nucleotide sequence ID" value="NZ_CP098502.1"/>
</dbReference>
<name>A0ABY5DTE6_9ACTN</name>
<accession>A0ABY5DTE6</accession>
<dbReference type="InterPro" id="IPR001279">
    <property type="entry name" value="Metallo-B-lactamas"/>
</dbReference>